<name>A0A399F6J7_9DEIN</name>
<dbReference type="PRINTS" id="PR01988">
    <property type="entry name" value="EXPORTERBACE"/>
</dbReference>
<dbReference type="InterPro" id="IPR020846">
    <property type="entry name" value="MFS_dom"/>
</dbReference>
<organism evidence="9 10">
    <name type="scientific">Calidithermus terrae</name>
    <dbReference type="NCBI Taxonomy" id="1408545"/>
    <lineage>
        <taxon>Bacteria</taxon>
        <taxon>Thermotogati</taxon>
        <taxon>Deinococcota</taxon>
        <taxon>Deinococci</taxon>
        <taxon>Thermales</taxon>
        <taxon>Thermaceae</taxon>
        <taxon>Calidithermus</taxon>
    </lineage>
</organism>
<dbReference type="PANTHER" id="PTHR23513:SF6">
    <property type="entry name" value="MAJOR FACILITATOR SUPERFAMILY ASSOCIATED DOMAIN-CONTAINING PROTEIN"/>
    <property type="match status" value="1"/>
</dbReference>
<gene>
    <name evidence="9" type="primary">bacE_1</name>
    <name evidence="9" type="ORF">Mterra_00606</name>
</gene>
<evidence type="ECO:0000256" key="6">
    <source>
        <dbReference type="ARBA" id="ARBA00023136"/>
    </source>
</evidence>
<dbReference type="SUPFAM" id="SSF103473">
    <property type="entry name" value="MFS general substrate transporter"/>
    <property type="match status" value="1"/>
</dbReference>
<evidence type="ECO:0000313" key="10">
    <source>
        <dbReference type="Proteomes" id="UP000265715"/>
    </source>
</evidence>
<dbReference type="InterPro" id="IPR036259">
    <property type="entry name" value="MFS_trans_sf"/>
</dbReference>
<dbReference type="CDD" id="cd06173">
    <property type="entry name" value="MFS_MefA_like"/>
    <property type="match status" value="1"/>
</dbReference>
<feature type="transmembrane region" description="Helical" evidence="7">
    <location>
        <begin position="79"/>
        <end position="97"/>
    </location>
</feature>
<comment type="caution">
    <text evidence="9">The sequence shown here is derived from an EMBL/GenBank/DDBJ whole genome shotgun (WGS) entry which is preliminary data.</text>
</comment>
<sequence length="417" mass="42774">MARTPPSKLWNRDFTIVWLGNAQSDLGSALSTVALAYLVLDLTGSVAATGMVLALGMLPGLLAPFAGTLVDRVPLKAPLLLGDLCKGLLGLGVWYLAVRGELSPDVLYAVALLQGGINTFYNSAFRAWLPQLVPAGELARANGLMGVASQSTTVVGLVAGGFLVSLLGSATVILLDAASFLLMAGLLLLVSNPPRPARAGENTYFQDLREGLVTLWASPILRLIPLLGFFAMAAFAPLNSAMPKHMLDLGGGPEAFGVFVALVSAGMLLGSMAVTWLGARFDARRSVTLGYGLAAAGFTLLALAGSYVPALAAAVVIGLGVGLVTLANTYLLQTLVPHGQLGRAFGVLEATGQLGMPLTLLALAGFIDRVSLPWVFAGAAAVTAALTLAWAVVARGQRAQAGEPVFQVAEAGGSAAD</sequence>
<dbReference type="OrthoDB" id="9775268at2"/>
<evidence type="ECO:0000256" key="1">
    <source>
        <dbReference type="ARBA" id="ARBA00004651"/>
    </source>
</evidence>
<dbReference type="Pfam" id="PF05977">
    <property type="entry name" value="MFS_3"/>
    <property type="match status" value="1"/>
</dbReference>
<dbReference type="PROSITE" id="PS50850">
    <property type="entry name" value="MFS"/>
    <property type="match status" value="1"/>
</dbReference>
<feature type="transmembrane region" description="Helical" evidence="7">
    <location>
        <begin position="373"/>
        <end position="393"/>
    </location>
</feature>
<evidence type="ECO:0000259" key="8">
    <source>
        <dbReference type="PROSITE" id="PS50850"/>
    </source>
</evidence>
<dbReference type="PANTHER" id="PTHR23513">
    <property type="entry name" value="INTEGRAL MEMBRANE EFFLUX PROTEIN-RELATED"/>
    <property type="match status" value="1"/>
</dbReference>
<accession>A0A399F6J7</accession>
<evidence type="ECO:0000256" key="4">
    <source>
        <dbReference type="ARBA" id="ARBA00022692"/>
    </source>
</evidence>
<evidence type="ECO:0000256" key="2">
    <source>
        <dbReference type="ARBA" id="ARBA00022448"/>
    </source>
</evidence>
<dbReference type="InterPro" id="IPR010290">
    <property type="entry name" value="TM_effector"/>
</dbReference>
<dbReference type="GO" id="GO:0005886">
    <property type="term" value="C:plasma membrane"/>
    <property type="evidence" value="ECO:0007669"/>
    <property type="project" value="UniProtKB-SubCell"/>
</dbReference>
<protein>
    <submittedName>
        <fullName evidence="9">Putative bacilysin exporter BacE</fullName>
    </submittedName>
</protein>
<dbReference type="Proteomes" id="UP000265715">
    <property type="component" value="Unassembled WGS sequence"/>
</dbReference>
<keyword evidence="6 7" id="KW-0472">Membrane</keyword>
<feature type="transmembrane region" description="Helical" evidence="7">
    <location>
        <begin position="211"/>
        <end position="236"/>
    </location>
</feature>
<evidence type="ECO:0000256" key="7">
    <source>
        <dbReference type="SAM" id="Phobius"/>
    </source>
</evidence>
<keyword evidence="2" id="KW-0813">Transport</keyword>
<feature type="transmembrane region" description="Helical" evidence="7">
    <location>
        <begin position="286"/>
        <end position="304"/>
    </location>
</feature>
<feature type="transmembrane region" description="Helical" evidence="7">
    <location>
        <begin position="46"/>
        <end position="67"/>
    </location>
</feature>
<keyword evidence="5 7" id="KW-1133">Transmembrane helix</keyword>
<dbReference type="GO" id="GO:0022857">
    <property type="term" value="F:transmembrane transporter activity"/>
    <property type="evidence" value="ECO:0007669"/>
    <property type="project" value="InterPro"/>
</dbReference>
<dbReference type="InterPro" id="IPR022324">
    <property type="entry name" value="Bacilysin_exporter_BacE_put"/>
</dbReference>
<feature type="transmembrane region" description="Helical" evidence="7">
    <location>
        <begin position="109"/>
        <end position="129"/>
    </location>
</feature>
<dbReference type="EMBL" id="QXDL01000014">
    <property type="protein sequence ID" value="RIH90231.1"/>
    <property type="molecule type" value="Genomic_DNA"/>
</dbReference>
<keyword evidence="3" id="KW-1003">Cell membrane</keyword>
<feature type="domain" description="Major facilitator superfamily (MFS) profile" evidence="8">
    <location>
        <begin position="220"/>
        <end position="417"/>
    </location>
</feature>
<proteinExistence type="predicted"/>
<dbReference type="AlphaFoldDB" id="A0A399F6J7"/>
<feature type="transmembrane region" description="Helical" evidence="7">
    <location>
        <begin position="256"/>
        <end position="279"/>
    </location>
</feature>
<keyword evidence="4 7" id="KW-0812">Transmembrane</keyword>
<dbReference type="RefSeq" id="WP_119313829.1">
    <property type="nucleotide sequence ID" value="NZ_QXDL01000014.1"/>
</dbReference>
<dbReference type="Gene3D" id="1.20.1250.20">
    <property type="entry name" value="MFS general substrate transporter like domains"/>
    <property type="match status" value="1"/>
</dbReference>
<feature type="transmembrane region" description="Helical" evidence="7">
    <location>
        <begin position="344"/>
        <end position="367"/>
    </location>
</feature>
<feature type="transmembrane region" description="Helical" evidence="7">
    <location>
        <begin position="170"/>
        <end position="190"/>
    </location>
</feature>
<feature type="transmembrane region" description="Helical" evidence="7">
    <location>
        <begin position="141"/>
        <end position="164"/>
    </location>
</feature>
<reference evidence="9 10" key="1">
    <citation type="submission" date="2018-08" db="EMBL/GenBank/DDBJ databases">
        <title>Meiothermus terrae DSM 26712 genome sequencing project.</title>
        <authorList>
            <person name="Da Costa M.S."/>
            <person name="Albuquerque L."/>
            <person name="Raposo P."/>
            <person name="Froufe H.J.C."/>
            <person name="Barroso C.S."/>
            <person name="Egas C."/>
        </authorList>
    </citation>
    <scope>NUCLEOTIDE SEQUENCE [LARGE SCALE GENOMIC DNA]</scope>
    <source>
        <strain evidence="9 10">DSM 26712</strain>
    </source>
</reference>
<comment type="subcellular location">
    <subcellularLocation>
        <location evidence="1">Cell membrane</location>
        <topology evidence="1">Multi-pass membrane protein</topology>
    </subcellularLocation>
</comment>
<evidence type="ECO:0000256" key="3">
    <source>
        <dbReference type="ARBA" id="ARBA00022475"/>
    </source>
</evidence>
<evidence type="ECO:0000256" key="5">
    <source>
        <dbReference type="ARBA" id="ARBA00022989"/>
    </source>
</evidence>
<evidence type="ECO:0000313" key="9">
    <source>
        <dbReference type="EMBL" id="RIH90231.1"/>
    </source>
</evidence>
<keyword evidence="10" id="KW-1185">Reference proteome</keyword>
<feature type="transmembrane region" description="Helical" evidence="7">
    <location>
        <begin position="310"/>
        <end position="332"/>
    </location>
</feature>